<dbReference type="OrthoDB" id="5297973at2"/>
<dbReference type="eggNOG" id="COG2882">
    <property type="taxonomic scope" value="Bacteria"/>
</dbReference>
<keyword evidence="10" id="KW-1006">Bacterial flagellum protein export</keyword>
<evidence type="ECO:0000256" key="3">
    <source>
        <dbReference type="ARBA" id="ARBA00020392"/>
    </source>
</evidence>
<evidence type="ECO:0000313" key="12">
    <source>
        <dbReference type="EMBL" id="OCX69798.1"/>
    </source>
</evidence>
<dbReference type="GO" id="GO:0044781">
    <property type="term" value="P:bacterial-type flagellum organization"/>
    <property type="evidence" value="ECO:0007669"/>
    <property type="project" value="UniProtKB-KW"/>
</dbReference>
<gene>
    <name evidence="12" type="ORF">A6M23_14995</name>
    <name evidence="13" type="ORF">A6P07_03845</name>
</gene>
<evidence type="ECO:0000256" key="10">
    <source>
        <dbReference type="ARBA" id="ARBA00023225"/>
    </source>
</evidence>
<dbReference type="InterPro" id="IPR052570">
    <property type="entry name" value="FliJ"/>
</dbReference>
<evidence type="ECO:0000313" key="13">
    <source>
        <dbReference type="EMBL" id="OCX76022.1"/>
    </source>
</evidence>
<dbReference type="NCBIfam" id="TIGR02473">
    <property type="entry name" value="flagell_FliJ"/>
    <property type="match status" value="1"/>
</dbReference>
<keyword evidence="11" id="KW-0175">Coiled coil</keyword>
<keyword evidence="15" id="KW-1185">Reference proteome</keyword>
<keyword evidence="9" id="KW-0472">Membrane</keyword>
<dbReference type="Proteomes" id="UP000095008">
    <property type="component" value="Unassembled WGS sequence"/>
</dbReference>
<evidence type="ECO:0000313" key="14">
    <source>
        <dbReference type="Proteomes" id="UP000094893"/>
    </source>
</evidence>
<dbReference type="STRING" id="930.GCA_002079865_03304"/>
<dbReference type="InterPro" id="IPR012823">
    <property type="entry name" value="Flagell_FliJ"/>
</dbReference>
<evidence type="ECO:0000256" key="8">
    <source>
        <dbReference type="ARBA" id="ARBA00022927"/>
    </source>
</evidence>
<evidence type="ECO:0000256" key="11">
    <source>
        <dbReference type="SAM" id="Coils"/>
    </source>
</evidence>
<dbReference type="InterPro" id="IPR053716">
    <property type="entry name" value="Flag_assembly_chemotaxis_eff"/>
</dbReference>
<evidence type="ECO:0000256" key="5">
    <source>
        <dbReference type="ARBA" id="ARBA00022475"/>
    </source>
</evidence>
<feature type="coiled-coil region" evidence="11">
    <location>
        <begin position="33"/>
        <end position="60"/>
    </location>
</feature>
<dbReference type="GO" id="GO:0071973">
    <property type="term" value="P:bacterial-type flagellum-dependent cell motility"/>
    <property type="evidence" value="ECO:0007669"/>
    <property type="project" value="InterPro"/>
</dbReference>
<dbReference type="RefSeq" id="WP_024892704.1">
    <property type="nucleotide sequence ID" value="NZ_JAAOMO010000023.1"/>
</dbReference>
<dbReference type="GO" id="GO:0015031">
    <property type="term" value="P:protein transport"/>
    <property type="evidence" value="ECO:0007669"/>
    <property type="project" value="UniProtKB-KW"/>
</dbReference>
<evidence type="ECO:0000256" key="7">
    <source>
        <dbReference type="ARBA" id="ARBA00022795"/>
    </source>
</evidence>
<organism evidence="12 15">
    <name type="scientific">Acidithiobacillus thiooxidans</name>
    <name type="common">Thiobacillus thiooxidans</name>
    <dbReference type="NCBI Taxonomy" id="930"/>
    <lineage>
        <taxon>Bacteria</taxon>
        <taxon>Pseudomonadati</taxon>
        <taxon>Pseudomonadota</taxon>
        <taxon>Acidithiobacillia</taxon>
        <taxon>Acidithiobacillales</taxon>
        <taxon>Acidithiobacillaceae</taxon>
        <taxon>Acidithiobacillus</taxon>
    </lineage>
</organism>
<comment type="similarity">
    <text evidence="2">Belongs to the FliJ family.</text>
</comment>
<protein>
    <recommendedName>
        <fullName evidence="3">Flagellar FliJ protein</fullName>
    </recommendedName>
</protein>
<reference evidence="12 14" key="1">
    <citation type="journal article" date="2016" name="Int. J. Mol. Sci.">
        <title>Comparative genomics of the extreme acidophile Acidithiobacillus thiooxidans reveals intraspecific divergence and niche adaptation.</title>
        <authorList>
            <person name="Zhang X."/>
            <person name="Feng X."/>
            <person name="Tao J."/>
            <person name="Ma L."/>
            <person name="Xiao Y."/>
            <person name="Liang Y."/>
            <person name="Liu X."/>
            <person name="Yin H."/>
        </authorList>
    </citation>
    <scope>NUCLEOTIDE SEQUENCE [LARGE SCALE GENOMIC DNA]</scope>
    <source>
        <strain evidence="13 14">A02</strain>
        <strain evidence="12">DXS-W</strain>
    </source>
</reference>
<proteinExistence type="inferred from homology"/>
<dbReference type="PANTHER" id="PTHR38786">
    <property type="entry name" value="FLAGELLAR FLIJ PROTEIN"/>
    <property type="match status" value="1"/>
</dbReference>
<evidence type="ECO:0000256" key="1">
    <source>
        <dbReference type="ARBA" id="ARBA00004413"/>
    </source>
</evidence>
<dbReference type="PANTHER" id="PTHR38786:SF1">
    <property type="entry name" value="FLAGELLAR FLIJ PROTEIN"/>
    <property type="match status" value="1"/>
</dbReference>
<keyword evidence="8" id="KW-0653">Protein transport</keyword>
<dbReference type="GO" id="GO:0009288">
    <property type="term" value="C:bacterial-type flagellum"/>
    <property type="evidence" value="ECO:0007669"/>
    <property type="project" value="InterPro"/>
</dbReference>
<dbReference type="Proteomes" id="UP000094893">
    <property type="component" value="Unassembled WGS sequence"/>
</dbReference>
<comment type="subcellular location">
    <subcellularLocation>
        <location evidence="1">Cell membrane</location>
        <topology evidence="1">Peripheral membrane protein</topology>
        <orientation evidence="1">Cytoplasmic side</orientation>
    </subcellularLocation>
</comment>
<sequence length="146" mass="17062">MMSRQNVLLFLREDADKRQKEIAVRLGKQRSLLSEVQQKLQLLENYLQQYRNQAIAAETSGILGAQALDTRNFIHQLEQVLQIQKENALRQQQSVAQIQSEWASARVQEKGFAALARRIEIEQHELELRKIQKELDEWANRRPGCQ</sequence>
<evidence type="ECO:0000256" key="9">
    <source>
        <dbReference type="ARBA" id="ARBA00023136"/>
    </source>
</evidence>
<comment type="caution">
    <text evidence="12">The sequence shown here is derived from an EMBL/GenBank/DDBJ whole genome shotgun (WGS) entry which is preliminary data.</text>
</comment>
<dbReference type="GO" id="GO:0006935">
    <property type="term" value="P:chemotaxis"/>
    <property type="evidence" value="ECO:0007669"/>
    <property type="project" value="UniProtKB-KW"/>
</dbReference>
<evidence type="ECO:0000256" key="4">
    <source>
        <dbReference type="ARBA" id="ARBA00022448"/>
    </source>
</evidence>
<dbReference type="AlphaFoldDB" id="A0A1C2IVY3"/>
<dbReference type="Pfam" id="PF02050">
    <property type="entry name" value="FliJ"/>
    <property type="match status" value="1"/>
</dbReference>
<keyword evidence="6" id="KW-0145">Chemotaxis</keyword>
<keyword evidence="7" id="KW-1005">Bacterial flagellum biogenesis</keyword>
<dbReference type="Gene3D" id="1.10.287.1700">
    <property type="match status" value="1"/>
</dbReference>
<keyword evidence="4" id="KW-0813">Transport</keyword>
<evidence type="ECO:0000313" key="15">
    <source>
        <dbReference type="Proteomes" id="UP000095008"/>
    </source>
</evidence>
<dbReference type="GO" id="GO:0005886">
    <property type="term" value="C:plasma membrane"/>
    <property type="evidence" value="ECO:0007669"/>
    <property type="project" value="UniProtKB-SubCell"/>
</dbReference>
<accession>A0A1C2IVY3</accession>
<evidence type="ECO:0000256" key="2">
    <source>
        <dbReference type="ARBA" id="ARBA00010004"/>
    </source>
</evidence>
<dbReference type="EMBL" id="LWSA01000031">
    <property type="protein sequence ID" value="OCX76022.1"/>
    <property type="molecule type" value="Genomic_DNA"/>
</dbReference>
<name>A0A1C2IVY3_ACITH</name>
<keyword evidence="5" id="KW-1003">Cell membrane</keyword>
<dbReference type="EMBL" id="LWRY01000192">
    <property type="protein sequence ID" value="OCX69798.1"/>
    <property type="molecule type" value="Genomic_DNA"/>
</dbReference>
<evidence type="ECO:0000256" key="6">
    <source>
        <dbReference type="ARBA" id="ARBA00022500"/>
    </source>
</evidence>